<name>A0A653AK19_9BACT</name>
<dbReference type="AlphaFoldDB" id="A0A653AK19"/>
<evidence type="ECO:0008006" key="2">
    <source>
        <dbReference type="Google" id="ProtNLM"/>
    </source>
</evidence>
<evidence type="ECO:0000313" key="1">
    <source>
        <dbReference type="EMBL" id="VBB48241.1"/>
    </source>
</evidence>
<dbReference type="EMBL" id="UPXZ01000039">
    <property type="protein sequence ID" value="VBB48241.1"/>
    <property type="molecule type" value="Genomic_DNA"/>
</dbReference>
<dbReference type="NCBIfam" id="TIGR03512">
    <property type="entry name" value="GldD_lipo"/>
    <property type="match status" value="1"/>
</dbReference>
<accession>A0A653AK19</accession>
<dbReference type="InterPro" id="IPR019850">
    <property type="entry name" value="GldD-like"/>
</dbReference>
<dbReference type="PROSITE" id="PS51257">
    <property type="entry name" value="PROKAR_LIPOPROTEIN"/>
    <property type="match status" value="1"/>
</dbReference>
<dbReference type="Pfam" id="PF25593">
    <property type="entry name" value="GldD_lipo"/>
    <property type="match status" value="1"/>
</dbReference>
<gene>
    <name evidence="1" type="ORF">TRIP_D440259</name>
</gene>
<sequence length="205" mass="24280">MRNLKMKIRKNKKNLFFVCFVFSFLFFLMSCGKTTIPRPYGYFRVDLPLHVYKKFDSVSLPYSFEKSVIAQVKPRIEKGSDYWIDIIYPSLNASVYCSYKPVHNDLINLLEDTRKIVYKHTVRADAIDEKVFENREKHVYGIFYDLTGNTASQVQFILTDSVKHFFRAALYFENVPNKDSIAPMAEYVKQDMIRMMESFEWKKGH</sequence>
<proteinExistence type="predicted"/>
<organism evidence="1">
    <name type="scientific">uncultured Paludibacter sp</name>
    <dbReference type="NCBI Taxonomy" id="497635"/>
    <lineage>
        <taxon>Bacteria</taxon>
        <taxon>Pseudomonadati</taxon>
        <taxon>Bacteroidota</taxon>
        <taxon>Bacteroidia</taxon>
        <taxon>Bacteroidales</taxon>
        <taxon>Paludibacteraceae</taxon>
        <taxon>Paludibacter</taxon>
        <taxon>environmental samples</taxon>
    </lineage>
</organism>
<reference evidence="1" key="1">
    <citation type="submission" date="2018-07" db="EMBL/GenBank/DDBJ databases">
        <authorList>
            <consortium name="Genoscope - CEA"/>
            <person name="William W."/>
        </authorList>
    </citation>
    <scope>NUCLEOTIDE SEQUENCE</scope>
    <source>
        <strain evidence="1">IK1</strain>
    </source>
</reference>
<protein>
    <recommendedName>
        <fullName evidence="2">Gliding motility-associated lipoprotein GldD</fullName>
    </recommendedName>
</protein>